<organism evidence="1 2">
    <name type="scientific">Vanilla planifolia</name>
    <name type="common">Vanilla</name>
    <dbReference type="NCBI Taxonomy" id="51239"/>
    <lineage>
        <taxon>Eukaryota</taxon>
        <taxon>Viridiplantae</taxon>
        <taxon>Streptophyta</taxon>
        <taxon>Embryophyta</taxon>
        <taxon>Tracheophyta</taxon>
        <taxon>Spermatophyta</taxon>
        <taxon>Magnoliopsida</taxon>
        <taxon>Liliopsida</taxon>
        <taxon>Asparagales</taxon>
        <taxon>Orchidaceae</taxon>
        <taxon>Vanilloideae</taxon>
        <taxon>Vanilleae</taxon>
        <taxon>Vanilla</taxon>
    </lineage>
</organism>
<protein>
    <submittedName>
        <fullName evidence="1">Uncharacterized protein</fullName>
    </submittedName>
</protein>
<evidence type="ECO:0000313" key="1">
    <source>
        <dbReference type="EMBL" id="KAG0452657.1"/>
    </source>
</evidence>
<name>A0A835PJC4_VANPL</name>
<comment type="caution">
    <text evidence="1">The sequence shown here is derived from an EMBL/GenBank/DDBJ whole genome shotgun (WGS) entry which is preliminary data.</text>
</comment>
<sequence>MFRNKTHSTKVETKGATGETFNSNKVMDYRLIAEFDDLFIKRAFFNLSFPKRPPIFHQMISTIADELHDGLGVKKGILQGLKGVVRAEPPINVISLPRDETGIGNDFDDVRVGNPTIVPPEAAGWGVGTFHKIISMNAQEVKDAFSLNPWVMKEGKCVAIADLVNAASSQVVPSSQNSLPNS</sequence>
<reference evidence="1 2" key="1">
    <citation type="journal article" date="2020" name="Nat. Food">
        <title>A phased Vanilla planifolia genome enables genetic improvement of flavour and production.</title>
        <authorList>
            <person name="Hasing T."/>
            <person name="Tang H."/>
            <person name="Brym M."/>
            <person name="Khazi F."/>
            <person name="Huang T."/>
            <person name="Chambers A.H."/>
        </authorList>
    </citation>
    <scope>NUCLEOTIDE SEQUENCE [LARGE SCALE GENOMIC DNA]</scope>
    <source>
        <tissue evidence="1">Leaf</tissue>
    </source>
</reference>
<gene>
    <name evidence="1" type="ORF">HPP92_025321</name>
</gene>
<dbReference type="Proteomes" id="UP000636800">
    <property type="component" value="Unassembled WGS sequence"/>
</dbReference>
<dbReference type="AlphaFoldDB" id="A0A835PJC4"/>
<accession>A0A835PJC4</accession>
<evidence type="ECO:0000313" key="2">
    <source>
        <dbReference type="Proteomes" id="UP000636800"/>
    </source>
</evidence>
<proteinExistence type="predicted"/>
<keyword evidence="2" id="KW-1185">Reference proteome</keyword>
<dbReference type="EMBL" id="JADCNL010000014">
    <property type="protein sequence ID" value="KAG0452657.1"/>
    <property type="molecule type" value="Genomic_DNA"/>
</dbReference>